<feature type="domain" description="DUF2383" evidence="1">
    <location>
        <begin position="8"/>
        <end position="113"/>
    </location>
</feature>
<protein>
    <submittedName>
        <fullName evidence="2">PA2169 family four-helix-bundle protein</fullName>
    </submittedName>
</protein>
<dbReference type="InterPro" id="IPR019052">
    <property type="entry name" value="DUF2383"/>
</dbReference>
<dbReference type="Gene3D" id="1.20.1260.10">
    <property type="match status" value="1"/>
</dbReference>
<dbReference type="Proteomes" id="UP000501600">
    <property type="component" value="Chromosome"/>
</dbReference>
<evidence type="ECO:0000313" key="2">
    <source>
        <dbReference type="EMBL" id="QJB70279.1"/>
    </source>
</evidence>
<dbReference type="EMBL" id="CP051217">
    <property type="protein sequence ID" value="QJB70279.1"/>
    <property type="molecule type" value="Genomic_DNA"/>
</dbReference>
<dbReference type="InterPro" id="IPR012347">
    <property type="entry name" value="Ferritin-like"/>
</dbReference>
<organism evidence="2 3">
    <name type="scientific">Parasphingorhabdus halotolerans</name>
    <dbReference type="NCBI Taxonomy" id="2725558"/>
    <lineage>
        <taxon>Bacteria</taxon>
        <taxon>Pseudomonadati</taxon>
        <taxon>Pseudomonadota</taxon>
        <taxon>Alphaproteobacteria</taxon>
        <taxon>Sphingomonadales</taxon>
        <taxon>Sphingomonadaceae</taxon>
        <taxon>Parasphingorhabdus</taxon>
    </lineage>
</organism>
<evidence type="ECO:0000313" key="3">
    <source>
        <dbReference type="Proteomes" id="UP000501600"/>
    </source>
</evidence>
<dbReference type="Pfam" id="PF09537">
    <property type="entry name" value="DUF2383"/>
    <property type="match status" value="1"/>
</dbReference>
<accession>A0A6H2DNP4</accession>
<keyword evidence="3" id="KW-1185">Reference proteome</keyword>
<dbReference type="AlphaFoldDB" id="A0A6H2DNP4"/>
<dbReference type="KEGG" id="phao:HF685_14175"/>
<dbReference type="InterPro" id="IPR011971">
    <property type="entry name" value="CHP02284"/>
</dbReference>
<sequence>MTNENSTKILNNVLETLIDSAEGYEKAAEVADRDTFKQFFTRRAISRRAMAASVRNEIVGLGGKPEADGTILASAHRVFMKLSAAVQDNDEAAIEAVDTGEEHLRKKMDDAMENDDLLAAGKAVLGKFLGELRADGRLIDHLEETT</sequence>
<dbReference type="RefSeq" id="WP_168820545.1">
    <property type="nucleotide sequence ID" value="NZ_CP051217.1"/>
</dbReference>
<reference evidence="2 3" key="1">
    <citation type="submission" date="2020-04" db="EMBL/GenBank/DDBJ databases">
        <title>Genome sequence for Sphingorhabdus sp. strain M1.</title>
        <authorList>
            <person name="Park S.-J."/>
        </authorList>
    </citation>
    <scope>NUCLEOTIDE SEQUENCE [LARGE SCALE GENOMIC DNA]</scope>
    <source>
        <strain evidence="2 3">JK6</strain>
    </source>
</reference>
<name>A0A6H2DNP4_9SPHN</name>
<proteinExistence type="predicted"/>
<gene>
    <name evidence="2" type="ORF">HF685_14175</name>
</gene>
<evidence type="ECO:0000259" key="1">
    <source>
        <dbReference type="Pfam" id="PF09537"/>
    </source>
</evidence>
<dbReference type="NCBIfam" id="TIGR02284">
    <property type="entry name" value="PA2169 family four-helix-bundle protein"/>
    <property type="match status" value="1"/>
</dbReference>